<dbReference type="Pfam" id="PF00083">
    <property type="entry name" value="Sugar_tr"/>
    <property type="match status" value="1"/>
</dbReference>
<feature type="transmembrane region" description="Helical" evidence="6">
    <location>
        <begin position="355"/>
        <end position="376"/>
    </location>
</feature>
<feature type="compositionally biased region" description="Basic and acidic residues" evidence="5">
    <location>
        <begin position="538"/>
        <end position="551"/>
    </location>
</feature>
<feature type="transmembrane region" description="Helical" evidence="6">
    <location>
        <begin position="150"/>
        <end position="177"/>
    </location>
</feature>
<evidence type="ECO:0000313" key="9">
    <source>
        <dbReference type="Proteomes" id="UP001370490"/>
    </source>
</evidence>
<keyword evidence="8" id="KW-0762">Sugar transport</keyword>
<evidence type="ECO:0000256" key="3">
    <source>
        <dbReference type="ARBA" id="ARBA00022989"/>
    </source>
</evidence>
<feature type="transmembrane region" description="Helical" evidence="6">
    <location>
        <begin position="213"/>
        <end position="231"/>
    </location>
</feature>
<evidence type="ECO:0000259" key="7">
    <source>
        <dbReference type="PROSITE" id="PS50850"/>
    </source>
</evidence>
<feature type="transmembrane region" description="Helical" evidence="6">
    <location>
        <begin position="435"/>
        <end position="455"/>
    </location>
</feature>
<evidence type="ECO:0000256" key="2">
    <source>
        <dbReference type="ARBA" id="ARBA00022692"/>
    </source>
</evidence>
<organism evidence="8 9">
    <name type="scientific">Dillenia turbinata</name>
    <dbReference type="NCBI Taxonomy" id="194707"/>
    <lineage>
        <taxon>Eukaryota</taxon>
        <taxon>Viridiplantae</taxon>
        <taxon>Streptophyta</taxon>
        <taxon>Embryophyta</taxon>
        <taxon>Tracheophyta</taxon>
        <taxon>Spermatophyta</taxon>
        <taxon>Magnoliopsida</taxon>
        <taxon>eudicotyledons</taxon>
        <taxon>Gunneridae</taxon>
        <taxon>Pentapetalae</taxon>
        <taxon>Dilleniales</taxon>
        <taxon>Dilleniaceae</taxon>
        <taxon>Dillenia</taxon>
    </lineage>
</organism>
<evidence type="ECO:0000256" key="1">
    <source>
        <dbReference type="ARBA" id="ARBA00004141"/>
    </source>
</evidence>
<keyword evidence="4 6" id="KW-0472">Membrane</keyword>
<evidence type="ECO:0000313" key="8">
    <source>
        <dbReference type="EMBL" id="KAK6925397.1"/>
    </source>
</evidence>
<keyword evidence="2 6" id="KW-0812">Transmembrane</keyword>
<dbReference type="Proteomes" id="UP001370490">
    <property type="component" value="Unassembled WGS sequence"/>
</dbReference>
<evidence type="ECO:0000256" key="5">
    <source>
        <dbReference type="SAM" id="MobiDB-lite"/>
    </source>
</evidence>
<evidence type="ECO:0000256" key="4">
    <source>
        <dbReference type="ARBA" id="ARBA00023136"/>
    </source>
</evidence>
<dbReference type="InterPro" id="IPR005828">
    <property type="entry name" value="MFS_sugar_transport-like"/>
</dbReference>
<comment type="caution">
    <text evidence="8">The sequence shown here is derived from an EMBL/GenBank/DDBJ whole genome shotgun (WGS) entry which is preliminary data.</text>
</comment>
<feature type="region of interest" description="Disordered" evidence="5">
    <location>
        <begin position="523"/>
        <end position="551"/>
    </location>
</feature>
<comment type="subcellular location">
    <subcellularLocation>
        <location evidence="1">Membrane</location>
        <topology evidence="1">Multi-pass membrane protein</topology>
    </subcellularLocation>
</comment>
<feature type="transmembrane region" description="Helical" evidence="6">
    <location>
        <begin position="117"/>
        <end position="138"/>
    </location>
</feature>
<dbReference type="AlphaFoldDB" id="A0AAN8Z594"/>
<dbReference type="PANTHER" id="PTHR24064">
    <property type="entry name" value="SOLUTE CARRIER FAMILY 22 MEMBER"/>
    <property type="match status" value="1"/>
</dbReference>
<dbReference type="GO" id="GO:0016020">
    <property type="term" value="C:membrane"/>
    <property type="evidence" value="ECO:0007669"/>
    <property type="project" value="UniProtKB-SubCell"/>
</dbReference>
<accession>A0AAN8Z594</accession>
<keyword evidence="3 6" id="KW-1133">Transmembrane helix</keyword>
<gene>
    <name evidence="8" type="ORF">RJ641_009723</name>
</gene>
<feature type="transmembrane region" description="Helical" evidence="6">
    <location>
        <begin position="183"/>
        <end position="201"/>
    </location>
</feature>
<sequence>MEEEVEDLVGGKLEKTVDEVVEDHVGALGVSQVMHVLLVSLALIFDSQTTLVTIFTDAQPTAWRCKEEHAPSYTACVAAASLGADGVCGAPLGSWDWVGGSRSSTIAEWGLVCDRKFLAAMPASLFFLGSLLGSFMYGKLADSWLGRKKAMLVSCLLTSITSFITSLSPNVWVYVALRFANGFFRSGIGICCLVLSTEVVGRKWRGQVGQCGFFFFTAGFLSLPLIAYSTRSSWREIYRILSLLPLAYAIFVLPQVSESPRWLLVRGRSKEALEVLKKFARFNGQKLPNNVCLANPSAGQGKVGCEGGAPTTSKSLWHAKWAAKRMLTLMIAGLGIGFVYYGIQLNAENLNFNIYFTVALNTISEIPAVFLGSILLGFTNRRLLLSLSACTAGISCLLCILFSSEDHKGTGKPTHSKRVGKSLERSWLQLLTEGIGFMAASTAFDVLYIYCVELFPTNVRNFAVSMLRQAFMLGASISPLLVAVGHLSPSLSFIIFGALSISSGLLSLWLPETRNAPLYETLEQQEEEEKQSSASKVSDLELGEKSRVSTT</sequence>
<reference evidence="8 9" key="1">
    <citation type="submission" date="2023-12" db="EMBL/GenBank/DDBJ databases">
        <title>A high-quality genome assembly for Dillenia turbinata (Dilleniales).</title>
        <authorList>
            <person name="Chanderbali A."/>
        </authorList>
    </citation>
    <scope>NUCLEOTIDE SEQUENCE [LARGE SCALE GENOMIC DNA]</scope>
    <source>
        <strain evidence="8">LSX21</strain>
        <tissue evidence="8">Leaf</tissue>
    </source>
</reference>
<name>A0AAN8Z594_9MAGN</name>
<keyword evidence="8" id="KW-0813">Transport</keyword>
<feature type="transmembrane region" description="Helical" evidence="6">
    <location>
        <begin position="491"/>
        <end position="510"/>
    </location>
</feature>
<dbReference type="InterPro" id="IPR020846">
    <property type="entry name" value="MFS_dom"/>
</dbReference>
<keyword evidence="9" id="KW-1185">Reference proteome</keyword>
<feature type="transmembrane region" description="Helical" evidence="6">
    <location>
        <begin position="383"/>
        <end position="403"/>
    </location>
</feature>
<dbReference type="GO" id="GO:0022857">
    <property type="term" value="F:transmembrane transporter activity"/>
    <property type="evidence" value="ECO:0007669"/>
    <property type="project" value="InterPro"/>
</dbReference>
<feature type="domain" description="Major facilitator superfamily (MFS) profile" evidence="7">
    <location>
        <begin position="35"/>
        <end position="515"/>
    </location>
</feature>
<proteinExistence type="predicted"/>
<dbReference type="SUPFAM" id="SSF103473">
    <property type="entry name" value="MFS general substrate transporter"/>
    <property type="match status" value="1"/>
</dbReference>
<protein>
    <submittedName>
        <fullName evidence="8">Major facilitator, sugar transporter-like</fullName>
    </submittedName>
</protein>
<dbReference type="Gene3D" id="1.20.1250.20">
    <property type="entry name" value="MFS general substrate transporter like domains"/>
    <property type="match status" value="1"/>
</dbReference>
<evidence type="ECO:0000256" key="6">
    <source>
        <dbReference type="SAM" id="Phobius"/>
    </source>
</evidence>
<dbReference type="InterPro" id="IPR036259">
    <property type="entry name" value="MFS_trans_sf"/>
</dbReference>
<dbReference type="EMBL" id="JBAMMX010000016">
    <property type="protein sequence ID" value="KAK6925397.1"/>
    <property type="molecule type" value="Genomic_DNA"/>
</dbReference>
<feature type="transmembrane region" description="Helical" evidence="6">
    <location>
        <begin position="326"/>
        <end position="343"/>
    </location>
</feature>
<dbReference type="PROSITE" id="PS50850">
    <property type="entry name" value="MFS"/>
    <property type="match status" value="1"/>
</dbReference>
<feature type="transmembrane region" description="Helical" evidence="6">
    <location>
        <begin position="467"/>
        <end position="485"/>
    </location>
</feature>